<comment type="caution">
    <text evidence="3">The sequence shown here is derived from an EMBL/GenBank/DDBJ whole genome shotgun (WGS) entry which is preliminary data.</text>
</comment>
<dbReference type="InterPro" id="IPR050570">
    <property type="entry name" value="Cell_wall_metabolism_enzyme"/>
</dbReference>
<protein>
    <submittedName>
        <fullName evidence="3">Peptidoglycan DD-metalloendopeptidase family protein</fullName>
    </submittedName>
</protein>
<dbReference type="CDD" id="cd12797">
    <property type="entry name" value="M23_peptidase"/>
    <property type="match status" value="1"/>
</dbReference>
<accession>A0A844TAJ6</accession>
<reference evidence="3 4" key="1">
    <citation type="submission" date="2019-12" db="EMBL/GenBank/DDBJ databases">
        <title>Draft genome sequences Bradyrhizobium cajani AMBPC1010, Bradyrhizobium pachyrhizi AMBPC1040 and Bradyrhizobium yuanmingense ALSPC3051, three plant growth promoting strains isolated from nodules of Cajanus cajan L. in Dominican Republic.</title>
        <authorList>
            <person name="Flores-Felix J.D."/>
            <person name="Araujo J."/>
            <person name="Diaz-Alcantara C."/>
            <person name="Gonzalez-Andres F."/>
            <person name="Velazquez E."/>
        </authorList>
    </citation>
    <scope>NUCLEOTIDE SEQUENCE [LARGE SCALE GENOMIC DNA]</scope>
    <source>
        <strain evidence="3 4">1010</strain>
    </source>
</reference>
<feature type="compositionally biased region" description="Polar residues" evidence="1">
    <location>
        <begin position="25"/>
        <end position="38"/>
    </location>
</feature>
<dbReference type="GO" id="GO:0004222">
    <property type="term" value="F:metalloendopeptidase activity"/>
    <property type="evidence" value="ECO:0007669"/>
    <property type="project" value="TreeGrafter"/>
</dbReference>
<dbReference type="EMBL" id="WQNE01000001">
    <property type="protein sequence ID" value="MVT71670.1"/>
    <property type="molecule type" value="Genomic_DNA"/>
</dbReference>
<dbReference type="InterPro" id="IPR011055">
    <property type="entry name" value="Dup_hybrid_motif"/>
</dbReference>
<evidence type="ECO:0000313" key="4">
    <source>
        <dbReference type="Proteomes" id="UP000449969"/>
    </source>
</evidence>
<dbReference type="PANTHER" id="PTHR21666">
    <property type="entry name" value="PEPTIDASE-RELATED"/>
    <property type="match status" value="1"/>
</dbReference>
<evidence type="ECO:0000313" key="3">
    <source>
        <dbReference type="EMBL" id="MVT71670.1"/>
    </source>
</evidence>
<feature type="region of interest" description="Disordered" evidence="1">
    <location>
        <begin position="215"/>
        <end position="274"/>
    </location>
</feature>
<feature type="region of interest" description="Disordered" evidence="1">
    <location>
        <begin position="20"/>
        <end position="40"/>
    </location>
</feature>
<dbReference type="Proteomes" id="UP000449969">
    <property type="component" value="Unassembled WGS sequence"/>
</dbReference>
<name>A0A844TAJ6_9BRAD</name>
<keyword evidence="4" id="KW-1185">Reference proteome</keyword>
<dbReference type="Pfam" id="PF01551">
    <property type="entry name" value="Peptidase_M23"/>
    <property type="match status" value="1"/>
</dbReference>
<dbReference type="Gene3D" id="2.70.70.10">
    <property type="entry name" value="Glucose Permease (Domain IIA)"/>
    <property type="match status" value="1"/>
</dbReference>
<feature type="compositionally biased region" description="Polar residues" evidence="1">
    <location>
        <begin position="249"/>
        <end position="262"/>
    </location>
</feature>
<dbReference type="OrthoDB" id="1491023at2"/>
<feature type="domain" description="M23ase beta-sheet core" evidence="2">
    <location>
        <begin position="38"/>
        <end position="146"/>
    </location>
</feature>
<sequence>MSWEDMMRRILQPVGRVAPHITSGYGETTNRPRGSSNPHRGIDFNYVGGREARLNKSNPAVRSPVDGVVENAGEDKWGTIAIRDKNGLLHQILHTDARHVKIGDPVAAGQLIGTMGNTGIIRKDGKPGDPHVHYQIKDSEGRLVDPGAFADALGPFDPNPALPAYIPEYLRYLQNAGRVPGTRPEDVRILRRMPTGESDRSVFNSGDLVPVPAIPPDASFPSSPKADFEGRYKTWPSPSGGGVLAGFDQAQQGKPDTPNNEDWSAMWRRRTGLP</sequence>
<dbReference type="InterPro" id="IPR016047">
    <property type="entry name" value="M23ase_b-sheet_dom"/>
</dbReference>
<dbReference type="RefSeq" id="WP_157326911.1">
    <property type="nucleotide sequence ID" value="NZ_JANADL010000002.1"/>
</dbReference>
<organism evidence="3 4">
    <name type="scientific">Bradyrhizobium cajani</name>
    <dbReference type="NCBI Taxonomy" id="1928661"/>
    <lineage>
        <taxon>Bacteria</taxon>
        <taxon>Pseudomonadati</taxon>
        <taxon>Pseudomonadota</taxon>
        <taxon>Alphaproteobacteria</taxon>
        <taxon>Hyphomicrobiales</taxon>
        <taxon>Nitrobacteraceae</taxon>
        <taxon>Bradyrhizobium</taxon>
    </lineage>
</organism>
<proteinExistence type="predicted"/>
<dbReference type="SUPFAM" id="SSF51261">
    <property type="entry name" value="Duplicated hybrid motif"/>
    <property type="match status" value="1"/>
</dbReference>
<gene>
    <name evidence="3" type="ORF">GPL20_00820</name>
</gene>
<dbReference type="PANTHER" id="PTHR21666:SF294">
    <property type="entry name" value="PEPTIDASE M23"/>
    <property type="match status" value="1"/>
</dbReference>
<evidence type="ECO:0000259" key="2">
    <source>
        <dbReference type="Pfam" id="PF01551"/>
    </source>
</evidence>
<dbReference type="AlphaFoldDB" id="A0A844TAJ6"/>
<evidence type="ECO:0000256" key="1">
    <source>
        <dbReference type="SAM" id="MobiDB-lite"/>
    </source>
</evidence>